<evidence type="ECO:0008006" key="4">
    <source>
        <dbReference type="Google" id="ProtNLM"/>
    </source>
</evidence>
<sequence length="69" mass="7637">MGSGYWVVSVDRDTGEATTSERIDNKDKAWEEAAKLEQPNIFTTVVPRRHGAARPALDHINPQDGSNDD</sequence>
<protein>
    <recommendedName>
        <fullName evidence="4">DUF2188 domain-containing protein</fullName>
    </recommendedName>
</protein>
<feature type="region of interest" description="Disordered" evidence="1">
    <location>
        <begin position="1"/>
        <end position="21"/>
    </location>
</feature>
<feature type="region of interest" description="Disordered" evidence="1">
    <location>
        <begin position="50"/>
        <end position="69"/>
    </location>
</feature>
<name>A0A5S9R343_MYCVN</name>
<proteinExistence type="predicted"/>
<reference evidence="2 3" key="1">
    <citation type="submission" date="2019-11" db="EMBL/GenBank/DDBJ databases">
        <authorList>
            <person name="Holert J."/>
        </authorList>
    </citation>
    <scope>NUCLEOTIDE SEQUENCE [LARGE SCALE GENOMIC DNA]</scope>
    <source>
        <strain evidence="2">BC8_1</strain>
    </source>
</reference>
<dbReference type="AlphaFoldDB" id="A0A5S9R343"/>
<gene>
    <name evidence="2" type="ORF">AELLOGFF_04797</name>
</gene>
<organism evidence="2 3">
    <name type="scientific">Mycolicibacterium vanbaalenii</name>
    <name type="common">Mycobacterium vanbaalenii</name>
    <dbReference type="NCBI Taxonomy" id="110539"/>
    <lineage>
        <taxon>Bacteria</taxon>
        <taxon>Bacillati</taxon>
        <taxon>Actinomycetota</taxon>
        <taxon>Actinomycetes</taxon>
        <taxon>Mycobacteriales</taxon>
        <taxon>Mycobacteriaceae</taxon>
        <taxon>Mycolicibacterium</taxon>
    </lineage>
</organism>
<feature type="compositionally biased region" description="Basic and acidic residues" evidence="1">
    <location>
        <begin position="10"/>
        <end position="21"/>
    </location>
</feature>
<keyword evidence="3" id="KW-1185">Reference proteome</keyword>
<dbReference type="Proteomes" id="UP000430146">
    <property type="component" value="Unassembled WGS sequence"/>
</dbReference>
<evidence type="ECO:0000256" key="1">
    <source>
        <dbReference type="SAM" id="MobiDB-lite"/>
    </source>
</evidence>
<accession>A0A5S9R343</accession>
<dbReference type="EMBL" id="CACSIP010000025">
    <property type="protein sequence ID" value="CAA0126469.1"/>
    <property type="molecule type" value="Genomic_DNA"/>
</dbReference>
<dbReference type="OrthoDB" id="4763898at2"/>
<evidence type="ECO:0000313" key="3">
    <source>
        <dbReference type="Proteomes" id="UP000430146"/>
    </source>
</evidence>
<evidence type="ECO:0000313" key="2">
    <source>
        <dbReference type="EMBL" id="CAA0126469.1"/>
    </source>
</evidence>